<comment type="similarity">
    <text evidence="1 4 7">Belongs to the aldehyde dehydrogenase family.</text>
</comment>
<dbReference type="PIRSF" id="PIRSF036492">
    <property type="entry name" value="ALDH"/>
    <property type="match status" value="1"/>
</dbReference>
<evidence type="ECO:0000259" key="8">
    <source>
        <dbReference type="Pfam" id="PF00171"/>
    </source>
</evidence>
<dbReference type="GO" id="GO:0005737">
    <property type="term" value="C:cytoplasm"/>
    <property type="evidence" value="ECO:0007669"/>
    <property type="project" value="TreeGrafter"/>
</dbReference>
<dbReference type="InterPro" id="IPR015590">
    <property type="entry name" value="Aldehyde_DH_dom"/>
</dbReference>
<evidence type="ECO:0000256" key="5">
    <source>
        <dbReference type="PIRSR" id="PIRSR036492-1"/>
    </source>
</evidence>
<dbReference type="PROSITE" id="PS00687">
    <property type="entry name" value="ALDEHYDE_DEHYDR_GLU"/>
    <property type="match status" value="1"/>
</dbReference>
<evidence type="ECO:0000256" key="3">
    <source>
        <dbReference type="ARBA" id="ARBA00023027"/>
    </source>
</evidence>
<evidence type="ECO:0000256" key="6">
    <source>
        <dbReference type="PROSITE-ProRule" id="PRU10007"/>
    </source>
</evidence>
<proteinExistence type="inferred from homology"/>
<dbReference type="OrthoDB" id="440325at2759"/>
<evidence type="ECO:0000313" key="9">
    <source>
        <dbReference type="EMBL" id="KAG0249074.1"/>
    </source>
</evidence>
<dbReference type="Gene3D" id="3.40.309.10">
    <property type="entry name" value="Aldehyde Dehydrogenase, Chain A, domain 2"/>
    <property type="match status" value="1"/>
</dbReference>
<evidence type="ECO:0000256" key="2">
    <source>
        <dbReference type="ARBA" id="ARBA00023002"/>
    </source>
</evidence>
<dbReference type="SUPFAM" id="SSF53720">
    <property type="entry name" value="ALDH-like"/>
    <property type="match status" value="1"/>
</dbReference>
<dbReference type="InterPro" id="IPR016161">
    <property type="entry name" value="Ald_DH/histidinol_DH"/>
</dbReference>
<feature type="active site" evidence="5 6">
    <location>
        <position position="218"/>
    </location>
</feature>
<evidence type="ECO:0000256" key="7">
    <source>
        <dbReference type="RuleBase" id="RU003345"/>
    </source>
</evidence>
<dbReference type="AlphaFoldDB" id="A0A9P6TW07"/>
<dbReference type="PANTHER" id="PTHR43570:SF16">
    <property type="entry name" value="ALDEHYDE DEHYDROGENASE TYPE III, ISOFORM Q"/>
    <property type="match status" value="1"/>
</dbReference>
<dbReference type="GO" id="GO:0006081">
    <property type="term" value="P:aldehyde metabolic process"/>
    <property type="evidence" value="ECO:0007669"/>
    <property type="project" value="InterPro"/>
</dbReference>
<dbReference type="Proteomes" id="UP000726737">
    <property type="component" value="Unassembled WGS sequence"/>
</dbReference>
<feature type="domain" description="Aldehyde dehydrogenase" evidence="8">
    <location>
        <begin position="10"/>
        <end position="435"/>
    </location>
</feature>
<dbReference type="Pfam" id="PF00171">
    <property type="entry name" value="Aldedh"/>
    <property type="match status" value="1"/>
</dbReference>
<gene>
    <name evidence="9" type="primary">ALDH3B2_2</name>
    <name evidence="9" type="ORF">BG011_009617</name>
</gene>
<keyword evidence="10" id="KW-1185">Reference proteome</keyword>
<keyword evidence="3" id="KW-0520">NAD</keyword>
<dbReference type="InterPro" id="IPR016162">
    <property type="entry name" value="Ald_DH_N"/>
</dbReference>
<evidence type="ECO:0000313" key="10">
    <source>
        <dbReference type="Proteomes" id="UP000726737"/>
    </source>
</evidence>
<dbReference type="InterPro" id="IPR016163">
    <property type="entry name" value="Ald_DH_C"/>
</dbReference>
<dbReference type="FunFam" id="3.40.605.10:FF:000004">
    <property type="entry name" value="Aldehyde dehydrogenase"/>
    <property type="match status" value="1"/>
</dbReference>
<accession>A0A9P6TW07</accession>
<dbReference type="InterPro" id="IPR029510">
    <property type="entry name" value="Ald_DH_CS_GLU"/>
</dbReference>
<dbReference type="Gene3D" id="3.40.605.10">
    <property type="entry name" value="Aldehyde Dehydrogenase, Chain A, domain 1"/>
    <property type="match status" value="1"/>
</dbReference>
<feature type="active site" evidence="5">
    <location>
        <position position="252"/>
    </location>
</feature>
<name>A0A9P6TW07_9FUNG</name>
<keyword evidence="2 4" id="KW-0560">Oxidoreductase</keyword>
<evidence type="ECO:0000256" key="4">
    <source>
        <dbReference type="PIRNR" id="PIRNR036492"/>
    </source>
</evidence>
<reference evidence="9" key="1">
    <citation type="journal article" date="2020" name="Fungal Divers.">
        <title>Resolving the Mortierellaceae phylogeny through synthesis of multi-gene phylogenetics and phylogenomics.</title>
        <authorList>
            <person name="Vandepol N."/>
            <person name="Liber J."/>
            <person name="Desiro A."/>
            <person name="Na H."/>
            <person name="Kennedy M."/>
            <person name="Barry K."/>
            <person name="Grigoriev I.V."/>
            <person name="Miller A.N."/>
            <person name="O'Donnell K."/>
            <person name="Stajich J.E."/>
            <person name="Bonito G."/>
        </authorList>
    </citation>
    <scope>NUCLEOTIDE SEQUENCE</scope>
    <source>
        <strain evidence="9">KOD948</strain>
    </source>
</reference>
<organism evidence="9 10">
    <name type="scientific">Mortierella polycephala</name>
    <dbReference type="NCBI Taxonomy" id="41804"/>
    <lineage>
        <taxon>Eukaryota</taxon>
        <taxon>Fungi</taxon>
        <taxon>Fungi incertae sedis</taxon>
        <taxon>Mucoromycota</taxon>
        <taxon>Mortierellomycotina</taxon>
        <taxon>Mortierellomycetes</taxon>
        <taxon>Mortierellales</taxon>
        <taxon>Mortierellaceae</taxon>
        <taxon>Mortierella</taxon>
    </lineage>
</organism>
<dbReference type="FunFam" id="3.40.309.10:FF:000025">
    <property type="entry name" value="Aldehyde dehydrogenase"/>
    <property type="match status" value="1"/>
</dbReference>
<sequence length="489" mass="54123">MADLAYTPLSDIPQIVQELRDSFNAGLTKPLSYRKEQLKGLHNLIDENESLIREASFLDLHKHPQELVMGETGIGKQECVDAIKNLDKWAEPTYVKTGLINKMDEPHVRKEPLGMVLIIGAWNYPLNLLLAPAVGAIAAGNTVLMKPSEVAPHTAALLTKLLPKYLDHRSYRIINGAVEETTAILEHKFDHIFYTGSGNIGRIIMGAAAKQLTPVTLELGGKSPAFVSKDVEIDVAARRLTWGKFFNCGQTCIAPDYLIVERGIEEEFIKCMKAHLEEFYGAIAQDSRSYGRIVNRNHFHRLKKILDNTKGDIVIGGDTKEDDLYIAPTVVLNVQPGDSLMDAEIFGPILPIMVVNSLKEGVDYVNKGDQPLALYIFSNNRQVADSILDNTRSGGAVINDALVQFGISSLPFGGTGPSGIGNYHGQRSFDTFSHERSTIVKSLGMERLNTIRYPPYSDKKIGWIEWIMYDKIKYSANAANPGVDKEAKL</sequence>
<dbReference type="GO" id="GO:0004029">
    <property type="term" value="F:aldehyde dehydrogenase (NAD+) activity"/>
    <property type="evidence" value="ECO:0007669"/>
    <property type="project" value="TreeGrafter"/>
</dbReference>
<dbReference type="InterPro" id="IPR016160">
    <property type="entry name" value="Ald_DH_CS_CYS"/>
</dbReference>
<evidence type="ECO:0000256" key="1">
    <source>
        <dbReference type="ARBA" id="ARBA00009986"/>
    </source>
</evidence>
<protein>
    <recommendedName>
        <fullName evidence="4">Aldehyde dehydrogenase</fullName>
    </recommendedName>
</protein>
<comment type="caution">
    <text evidence="9">The sequence shown here is derived from an EMBL/GenBank/DDBJ whole genome shotgun (WGS) entry which is preliminary data.</text>
</comment>
<dbReference type="InterPro" id="IPR012394">
    <property type="entry name" value="Aldehyde_DH_NAD(P)"/>
</dbReference>
<dbReference type="PANTHER" id="PTHR43570">
    <property type="entry name" value="ALDEHYDE DEHYDROGENASE"/>
    <property type="match status" value="1"/>
</dbReference>
<dbReference type="EMBL" id="JAAAJA010000873">
    <property type="protein sequence ID" value="KAG0249074.1"/>
    <property type="molecule type" value="Genomic_DNA"/>
</dbReference>
<dbReference type="PROSITE" id="PS00070">
    <property type="entry name" value="ALDEHYDE_DEHYDR_CYS"/>
    <property type="match status" value="1"/>
</dbReference>